<organism evidence="10 12">
    <name type="scientific">Dracunculus medinensis</name>
    <name type="common">Guinea worm</name>
    <dbReference type="NCBI Taxonomy" id="318479"/>
    <lineage>
        <taxon>Eukaryota</taxon>
        <taxon>Metazoa</taxon>
        <taxon>Ecdysozoa</taxon>
        <taxon>Nematoda</taxon>
        <taxon>Chromadorea</taxon>
        <taxon>Rhabditida</taxon>
        <taxon>Spirurina</taxon>
        <taxon>Dracunculoidea</taxon>
        <taxon>Dracunculidae</taxon>
        <taxon>Dracunculus</taxon>
    </lineage>
</organism>
<dbReference type="Proteomes" id="UP000038040">
    <property type="component" value="Unplaced"/>
</dbReference>
<evidence type="ECO:0000256" key="1">
    <source>
        <dbReference type="ARBA" id="ARBA00004173"/>
    </source>
</evidence>
<dbReference type="PANTHER" id="PTHR13274:SF2">
    <property type="entry name" value="SMALL RIBOSOMAL SUBUNIT PROTEIN MS25"/>
    <property type="match status" value="1"/>
</dbReference>
<dbReference type="InterPro" id="IPR007741">
    <property type="entry name" value="Ribosomal_mL43/mS25/NADH_DH"/>
</dbReference>
<dbReference type="PANTHER" id="PTHR13274">
    <property type="entry name" value="MITOCHONDRIAL RIBOSOMAL PROTEIN S25"/>
    <property type="match status" value="1"/>
</dbReference>
<keyword evidence="5" id="KW-0687">Ribonucleoprotein</keyword>
<dbReference type="GO" id="GO:0003735">
    <property type="term" value="F:structural constituent of ribosome"/>
    <property type="evidence" value="ECO:0007669"/>
    <property type="project" value="InterPro"/>
</dbReference>
<dbReference type="GO" id="GO:0005840">
    <property type="term" value="C:ribosome"/>
    <property type="evidence" value="ECO:0007669"/>
    <property type="project" value="UniProtKB-KW"/>
</dbReference>
<dbReference type="EMBL" id="UYYG01001153">
    <property type="protein sequence ID" value="VDN55692.1"/>
    <property type="molecule type" value="Genomic_DNA"/>
</dbReference>
<proteinExistence type="inferred from homology"/>
<evidence type="ECO:0000256" key="4">
    <source>
        <dbReference type="ARBA" id="ARBA00023128"/>
    </source>
</evidence>
<dbReference type="WBParaSite" id="DME_0000130501-mRNA-1">
    <property type="protein sequence ID" value="DME_0000130501-mRNA-1"/>
    <property type="gene ID" value="DME_0000130501"/>
</dbReference>
<protein>
    <recommendedName>
        <fullName evidence="6">Small ribosomal subunit protein mS25</fullName>
    </recommendedName>
    <alternativeName>
        <fullName evidence="7">28S ribosomal protein S25, mitochondrial</fullName>
    </alternativeName>
</protein>
<reference evidence="9 11" key="2">
    <citation type="submission" date="2018-11" db="EMBL/GenBank/DDBJ databases">
        <authorList>
            <consortium name="Pathogen Informatics"/>
        </authorList>
    </citation>
    <scope>NUCLEOTIDE SEQUENCE [LARGE SCALE GENOMIC DNA]</scope>
</reference>
<evidence type="ECO:0000256" key="7">
    <source>
        <dbReference type="ARBA" id="ARBA00035369"/>
    </source>
</evidence>
<keyword evidence="11" id="KW-1185">Reference proteome</keyword>
<gene>
    <name evidence="9" type="ORF">DME_LOCUS5665</name>
</gene>
<evidence type="ECO:0000256" key="2">
    <source>
        <dbReference type="ARBA" id="ARBA00008046"/>
    </source>
</evidence>
<dbReference type="InterPro" id="IPR040049">
    <property type="entry name" value="Ribosomal_mS25/mL61"/>
</dbReference>
<dbReference type="SMART" id="SM00916">
    <property type="entry name" value="L51_S25_CI-B8"/>
    <property type="match status" value="1"/>
</dbReference>
<dbReference type="GO" id="GO:1990904">
    <property type="term" value="C:ribonucleoprotein complex"/>
    <property type="evidence" value="ECO:0007669"/>
    <property type="project" value="UniProtKB-KW"/>
</dbReference>
<evidence type="ECO:0000256" key="5">
    <source>
        <dbReference type="ARBA" id="ARBA00023274"/>
    </source>
</evidence>
<feature type="domain" description="Ribosomal protein/NADH dehydrogenase" evidence="8">
    <location>
        <begin position="38"/>
        <end position="111"/>
    </location>
</feature>
<dbReference type="Proteomes" id="UP000274756">
    <property type="component" value="Unassembled WGS sequence"/>
</dbReference>
<evidence type="ECO:0000313" key="10">
    <source>
        <dbReference type="Proteomes" id="UP000038040"/>
    </source>
</evidence>
<dbReference type="STRING" id="318479.A0A0N4U3J8"/>
<keyword evidence="3" id="KW-0689">Ribosomal protein</keyword>
<dbReference type="AlphaFoldDB" id="A0A0N4U3J8"/>
<keyword evidence="4" id="KW-0496">Mitochondrion</keyword>
<reference evidence="12" key="1">
    <citation type="submission" date="2017-02" db="UniProtKB">
        <authorList>
            <consortium name="WormBaseParasite"/>
        </authorList>
    </citation>
    <scope>IDENTIFICATION</scope>
</reference>
<dbReference type="GO" id="GO:0005739">
    <property type="term" value="C:mitochondrion"/>
    <property type="evidence" value="ECO:0007669"/>
    <property type="project" value="UniProtKB-SubCell"/>
</dbReference>
<dbReference type="SUPFAM" id="SSF52833">
    <property type="entry name" value="Thioredoxin-like"/>
    <property type="match status" value="1"/>
</dbReference>
<accession>A0A0N4U3J8</accession>
<comment type="subcellular location">
    <subcellularLocation>
        <location evidence="1">Mitochondrion</location>
    </subcellularLocation>
</comment>
<evidence type="ECO:0000256" key="3">
    <source>
        <dbReference type="ARBA" id="ARBA00022980"/>
    </source>
</evidence>
<evidence type="ECO:0000313" key="9">
    <source>
        <dbReference type="EMBL" id="VDN55692.1"/>
    </source>
</evidence>
<evidence type="ECO:0000313" key="11">
    <source>
        <dbReference type="Proteomes" id="UP000274756"/>
    </source>
</evidence>
<dbReference type="InterPro" id="IPR036249">
    <property type="entry name" value="Thioredoxin-like_sf"/>
</dbReference>
<sequence>MPFMHGSMPLRRTYFYLNQGTIFFRDVVKVLAFGFHRRPTPEQKGARDFIFWHWAQLQFQNPKVQLVKYVDFTPIPFVQAFLDDGREVLFDLDGKSREEIIEILKGTLGKTNLVLRREKFERVIEKNPSSFGEDCSRQCICTVQGQYPCTGLLAAPDYLKGTWRWHKNCRE</sequence>
<comment type="similarity">
    <text evidence="2">Belongs to the mitochondrion-specific ribosomal protein mS25 family.</text>
</comment>
<evidence type="ECO:0000313" key="12">
    <source>
        <dbReference type="WBParaSite" id="DME_0000130501-mRNA-1"/>
    </source>
</evidence>
<evidence type="ECO:0000259" key="8">
    <source>
        <dbReference type="SMART" id="SM00916"/>
    </source>
</evidence>
<evidence type="ECO:0000256" key="6">
    <source>
        <dbReference type="ARBA" id="ARBA00035139"/>
    </source>
</evidence>
<dbReference type="Pfam" id="PF05047">
    <property type="entry name" value="L51_S25_CI-B8"/>
    <property type="match status" value="1"/>
</dbReference>
<dbReference type="Gene3D" id="3.40.30.10">
    <property type="entry name" value="Glutaredoxin"/>
    <property type="match status" value="1"/>
</dbReference>
<dbReference type="OrthoDB" id="5919182at2759"/>
<name>A0A0N4U3J8_DRAME</name>